<protein>
    <submittedName>
        <fullName evidence="17">TonB-dependent receptor</fullName>
    </submittedName>
</protein>
<dbReference type="PANTHER" id="PTHR32552">
    <property type="entry name" value="FERRICHROME IRON RECEPTOR-RELATED"/>
    <property type="match status" value="1"/>
</dbReference>
<comment type="subcellular location">
    <subcellularLocation>
        <location evidence="1">Cell outer membrane</location>
        <topology evidence="1">Multi-pass membrane protein</topology>
    </subcellularLocation>
</comment>
<evidence type="ECO:0000256" key="5">
    <source>
        <dbReference type="ARBA" id="ARBA00022496"/>
    </source>
</evidence>
<dbReference type="InterPro" id="IPR036942">
    <property type="entry name" value="Beta-barrel_TonB_sf"/>
</dbReference>
<evidence type="ECO:0000256" key="1">
    <source>
        <dbReference type="ARBA" id="ARBA00004571"/>
    </source>
</evidence>
<feature type="domain" description="TonB-dependent receptor plug" evidence="16">
    <location>
        <begin position="53"/>
        <end position="162"/>
    </location>
</feature>
<gene>
    <name evidence="17" type="ORF">ACFPOE_13455</name>
</gene>
<dbReference type="Pfam" id="PF00593">
    <property type="entry name" value="TonB_dep_Rec_b-barrel"/>
    <property type="match status" value="1"/>
</dbReference>
<evidence type="ECO:0000313" key="18">
    <source>
        <dbReference type="Proteomes" id="UP001596037"/>
    </source>
</evidence>
<evidence type="ECO:0000256" key="14">
    <source>
        <dbReference type="SAM" id="SignalP"/>
    </source>
</evidence>
<evidence type="ECO:0000256" key="13">
    <source>
        <dbReference type="RuleBase" id="RU003357"/>
    </source>
</evidence>
<dbReference type="InterPro" id="IPR012910">
    <property type="entry name" value="Plug_dom"/>
</dbReference>
<sequence length="689" mass="74752">MTPAKIALAVAAAMACPAAFAQPQPQPEPATTSALAPVLIQGSRSSLLESAETANTGIVTRAQLEARTVYRPGEVLEATPGLVVSQHSGEGKANQFYLRGFNLDHGTDLRTSIDAMPVNQRSHAHGQGWSDLNFLMPELVDLLEYRKGPFYAAEGDFAAAGAVHVSYVNKLEQGVASIGLGGNGYARSFIADSPRLGDGNLLYALELFHNDGPFVVPDAYRKLNGVLRYSEGSRGNGFNVTAMAYSARWHATDQIPQRALADGTLASRFDAIDQTDGGASQRYSLSGAWARSQGTSSTQVNAYVIRNTLRLFSDFTYFMDDPVNGDQFAQPDARVTTGLDASHTWDTPWFGKESESTVGLQLQHDNIFNALQHTRAQQLLSTARQDHILESSVGAYLQNTTRWTPKFRTVAGARADFFRFDVRSDLAANSGRSTDGRVSPKLNLIFGPWNKTEFYASAGSGFHSNDARGTTISVEPGTGAPADKVTPLVGSRGIELGVRSEFIPGVQSTFSLYRLDVASELVFVGDAGTTEAGRASRRVGFELSNYYRASRWLTIDADLAFARARFRGGEAAGDRIPGAVEGVASLALALDKLGPYFGALQLRYFGPRPLVEDNSVRSASTLTWNGRIGYRVGKNTTIELEGYNLTNRKTSAIDYFYASQLRGEAAPVADVHFHPIEARTFRFSLSQRF</sequence>
<evidence type="ECO:0000256" key="4">
    <source>
        <dbReference type="ARBA" id="ARBA00022452"/>
    </source>
</evidence>
<name>A0ABW0NGW9_9BURK</name>
<evidence type="ECO:0000256" key="2">
    <source>
        <dbReference type="ARBA" id="ARBA00009810"/>
    </source>
</evidence>
<keyword evidence="4" id="KW-1134">Transmembrane beta strand</keyword>
<keyword evidence="8" id="KW-0406">Ion transport</keyword>
<keyword evidence="9 13" id="KW-0798">TonB box</keyword>
<evidence type="ECO:0000313" key="17">
    <source>
        <dbReference type="EMBL" id="MFC5498547.1"/>
    </source>
</evidence>
<keyword evidence="7" id="KW-0408">Iron</keyword>
<feature type="chain" id="PRO_5047264812" evidence="14">
    <location>
        <begin position="22"/>
        <end position="689"/>
    </location>
</feature>
<comment type="caution">
    <text evidence="17">The sequence shown here is derived from an EMBL/GenBank/DDBJ whole genome shotgun (WGS) entry which is preliminary data.</text>
</comment>
<comment type="similarity">
    <text evidence="2 13">Belongs to the TonB-dependent receptor family.</text>
</comment>
<evidence type="ECO:0000259" key="15">
    <source>
        <dbReference type="Pfam" id="PF00593"/>
    </source>
</evidence>
<dbReference type="SUPFAM" id="SSF56935">
    <property type="entry name" value="Porins"/>
    <property type="match status" value="1"/>
</dbReference>
<reference evidence="18" key="1">
    <citation type="journal article" date="2019" name="Int. J. Syst. Evol. Microbiol.">
        <title>The Global Catalogue of Microorganisms (GCM) 10K type strain sequencing project: providing services to taxonomists for standard genome sequencing and annotation.</title>
        <authorList>
            <consortium name="The Broad Institute Genomics Platform"/>
            <consortium name="The Broad Institute Genome Sequencing Center for Infectious Disease"/>
            <person name="Wu L."/>
            <person name="Ma J."/>
        </authorList>
    </citation>
    <scope>NUCLEOTIDE SEQUENCE [LARGE SCALE GENOMIC DNA]</scope>
    <source>
        <strain evidence="18">CCUG 57401</strain>
    </source>
</reference>
<accession>A0ABW0NGW9</accession>
<dbReference type="Pfam" id="PF07715">
    <property type="entry name" value="Plug"/>
    <property type="match status" value="1"/>
</dbReference>
<keyword evidence="10 13" id="KW-0472">Membrane</keyword>
<evidence type="ECO:0000256" key="9">
    <source>
        <dbReference type="ARBA" id="ARBA00023077"/>
    </source>
</evidence>
<dbReference type="Gene3D" id="2.40.170.20">
    <property type="entry name" value="TonB-dependent receptor, beta-barrel domain"/>
    <property type="match status" value="1"/>
</dbReference>
<evidence type="ECO:0000256" key="12">
    <source>
        <dbReference type="ARBA" id="ARBA00023237"/>
    </source>
</evidence>
<dbReference type="Gene3D" id="2.170.130.10">
    <property type="entry name" value="TonB-dependent receptor, plug domain"/>
    <property type="match status" value="1"/>
</dbReference>
<keyword evidence="3" id="KW-0813">Transport</keyword>
<dbReference type="Proteomes" id="UP001596037">
    <property type="component" value="Unassembled WGS sequence"/>
</dbReference>
<dbReference type="EMBL" id="JBHSMF010000006">
    <property type="protein sequence ID" value="MFC5498547.1"/>
    <property type="molecule type" value="Genomic_DNA"/>
</dbReference>
<keyword evidence="18" id="KW-1185">Reference proteome</keyword>
<feature type="domain" description="TonB-dependent receptor-like beta-barrel" evidence="15">
    <location>
        <begin position="219"/>
        <end position="645"/>
    </location>
</feature>
<dbReference type="InterPro" id="IPR039426">
    <property type="entry name" value="TonB-dep_rcpt-like"/>
</dbReference>
<organism evidence="17 18">
    <name type="scientific">Caenimonas terrae</name>
    <dbReference type="NCBI Taxonomy" id="696074"/>
    <lineage>
        <taxon>Bacteria</taxon>
        <taxon>Pseudomonadati</taxon>
        <taxon>Pseudomonadota</taxon>
        <taxon>Betaproteobacteria</taxon>
        <taxon>Burkholderiales</taxon>
        <taxon>Comamonadaceae</taxon>
        <taxon>Caenimonas</taxon>
    </lineage>
</organism>
<dbReference type="InterPro" id="IPR000531">
    <property type="entry name" value="Beta-barrel_TonB"/>
</dbReference>
<evidence type="ECO:0000256" key="6">
    <source>
        <dbReference type="ARBA" id="ARBA00022692"/>
    </source>
</evidence>
<keyword evidence="6" id="KW-0812">Transmembrane</keyword>
<evidence type="ECO:0000256" key="3">
    <source>
        <dbReference type="ARBA" id="ARBA00022448"/>
    </source>
</evidence>
<evidence type="ECO:0000256" key="10">
    <source>
        <dbReference type="ARBA" id="ARBA00023136"/>
    </source>
</evidence>
<dbReference type="InterPro" id="IPR037066">
    <property type="entry name" value="Plug_dom_sf"/>
</dbReference>
<evidence type="ECO:0000256" key="11">
    <source>
        <dbReference type="ARBA" id="ARBA00023170"/>
    </source>
</evidence>
<keyword evidence="11 17" id="KW-0675">Receptor</keyword>
<evidence type="ECO:0000256" key="7">
    <source>
        <dbReference type="ARBA" id="ARBA00023004"/>
    </source>
</evidence>
<dbReference type="PANTHER" id="PTHR32552:SF81">
    <property type="entry name" value="TONB-DEPENDENT OUTER MEMBRANE RECEPTOR"/>
    <property type="match status" value="1"/>
</dbReference>
<evidence type="ECO:0000256" key="8">
    <source>
        <dbReference type="ARBA" id="ARBA00023065"/>
    </source>
</evidence>
<dbReference type="PROSITE" id="PS51257">
    <property type="entry name" value="PROKAR_LIPOPROTEIN"/>
    <property type="match status" value="1"/>
</dbReference>
<dbReference type="RefSeq" id="WP_376850597.1">
    <property type="nucleotide sequence ID" value="NZ_JBHSMF010000006.1"/>
</dbReference>
<keyword evidence="12" id="KW-0998">Cell outer membrane</keyword>
<proteinExistence type="inferred from homology"/>
<evidence type="ECO:0000259" key="16">
    <source>
        <dbReference type="Pfam" id="PF07715"/>
    </source>
</evidence>
<keyword evidence="14" id="KW-0732">Signal</keyword>
<keyword evidence="5" id="KW-0410">Iron transport</keyword>
<feature type="signal peptide" evidence="14">
    <location>
        <begin position="1"/>
        <end position="21"/>
    </location>
</feature>